<evidence type="ECO:0000313" key="1">
    <source>
        <dbReference type="EMBL" id="CAK9064367.1"/>
    </source>
</evidence>
<accession>A0ABP0NNG9</accession>
<dbReference type="EMBL" id="CAXAMN010021906">
    <property type="protein sequence ID" value="CAK9064367.1"/>
    <property type="molecule type" value="Genomic_DNA"/>
</dbReference>
<proteinExistence type="predicted"/>
<sequence>MPADVMLRAWSSRGMRALQRRALRSLLRRGSERRATSVPFLDYANSARQDVAEIMHELEGSSAEQLHALSTMALDVWPSESPHWRLAGAVLPEKIQARRLQQELSSDEAVSAGARASMLQALCNLRPRTVLSLAESVAEGLAWKLSLEELSRCLAALAAASWHPLPKESKLQKFAEQGVERTVQGARALTLEQLVTAHAAASTFGFERRAKLLALRQDSSLCLYGFGRHGLNQAAGAASSACAEAAHDEEA</sequence>
<organism evidence="1 2">
    <name type="scientific">Durusdinium trenchii</name>
    <dbReference type="NCBI Taxonomy" id="1381693"/>
    <lineage>
        <taxon>Eukaryota</taxon>
        <taxon>Sar</taxon>
        <taxon>Alveolata</taxon>
        <taxon>Dinophyceae</taxon>
        <taxon>Suessiales</taxon>
        <taxon>Symbiodiniaceae</taxon>
        <taxon>Durusdinium</taxon>
    </lineage>
</organism>
<evidence type="ECO:0000313" key="2">
    <source>
        <dbReference type="Proteomes" id="UP001642484"/>
    </source>
</evidence>
<name>A0ABP0NNG9_9DINO</name>
<protein>
    <submittedName>
        <fullName evidence="1">Uncharacterized protein</fullName>
    </submittedName>
</protein>
<reference evidence="1 2" key="1">
    <citation type="submission" date="2024-02" db="EMBL/GenBank/DDBJ databases">
        <authorList>
            <person name="Chen Y."/>
            <person name="Shah S."/>
            <person name="Dougan E. K."/>
            <person name="Thang M."/>
            <person name="Chan C."/>
        </authorList>
    </citation>
    <scope>NUCLEOTIDE SEQUENCE [LARGE SCALE GENOMIC DNA]</scope>
</reference>
<comment type="caution">
    <text evidence="1">The sequence shown here is derived from an EMBL/GenBank/DDBJ whole genome shotgun (WGS) entry which is preliminary data.</text>
</comment>
<keyword evidence="2" id="KW-1185">Reference proteome</keyword>
<dbReference type="Proteomes" id="UP001642484">
    <property type="component" value="Unassembled WGS sequence"/>
</dbReference>
<gene>
    <name evidence="1" type="ORF">CCMP2556_LOCUS31624</name>
</gene>